<keyword evidence="6 17" id="KW-0547">Nucleotide-binding</keyword>
<dbReference type="PROSITE" id="PS51385">
    <property type="entry name" value="YJEF_N"/>
    <property type="match status" value="1"/>
</dbReference>
<feature type="binding site" evidence="18">
    <location>
        <position position="172"/>
    </location>
    <ligand>
        <name>K(+)</name>
        <dbReference type="ChEBI" id="CHEBI:29103"/>
    </ligand>
</feature>
<evidence type="ECO:0000256" key="4">
    <source>
        <dbReference type="ARBA" id="ARBA00009524"/>
    </source>
</evidence>
<evidence type="ECO:0000256" key="16">
    <source>
        <dbReference type="ARBA" id="ARBA00049209"/>
    </source>
</evidence>
<comment type="catalytic activity">
    <reaction evidence="16 17 19">
        <text>(6S)-NADPHX + ADP = AMP + phosphate + NADPH + H(+)</text>
        <dbReference type="Rhea" id="RHEA:32235"/>
        <dbReference type="ChEBI" id="CHEBI:15378"/>
        <dbReference type="ChEBI" id="CHEBI:43474"/>
        <dbReference type="ChEBI" id="CHEBI:57783"/>
        <dbReference type="ChEBI" id="CHEBI:64076"/>
        <dbReference type="ChEBI" id="CHEBI:456215"/>
        <dbReference type="ChEBI" id="CHEBI:456216"/>
        <dbReference type="EC" id="4.2.1.136"/>
    </reaction>
</comment>
<dbReference type="InterPro" id="IPR000631">
    <property type="entry name" value="CARKD"/>
</dbReference>
<evidence type="ECO:0000256" key="3">
    <source>
        <dbReference type="ARBA" id="ARBA00006001"/>
    </source>
</evidence>
<feature type="binding site" evidence="18">
    <location>
        <position position="75"/>
    </location>
    <ligand>
        <name>K(+)</name>
        <dbReference type="ChEBI" id="CHEBI:29103"/>
    </ligand>
</feature>
<dbReference type="PROSITE" id="PS01050">
    <property type="entry name" value="YJEF_C_2"/>
    <property type="match status" value="1"/>
</dbReference>
<keyword evidence="10 17" id="KW-0520">NAD</keyword>
<comment type="catalytic activity">
    <reaction evidence="2 18 19">
        <text>(6R)-NADPHX = (6S)-NADPHX</text>
        <dbReference type="Rhea" id="RHEA:32227"/>
        <dbReference type="ChEBI" id="CHEBI:64076"/>
        <dbReference type="ChEBI" id="CHEBI:64077"/>
        <dbReference type="EC" id="5.1.99.6"/>
    </reaction>
</comment>
<evidence type="ECO:0000256" key="9">
    <source>
        <dbReference type="ARBA" id="ARBA00022958"/>
    </source>
</evidence>
<dbReference type="Gene3D" id="3.40.1190.20">
    <property type="match status" value="1"/>
</dbReference>
<keyword evidence="23" id="KW-1185">Reference proteome</keyword>
<dbReference type="Gene3D" id="3.40.50.10260">
    <property type="entry name" value="YjeF N-terminal domain"/>
    <property type="match status" value="1"/>
</dbReference>
<reference evidence="23" key="1">
    <citation type="journal article" date="2018" name="Front. Microbiol.">
        <title>Genome-Based Analysis Reveals the Taxonomy and Diversity of the Family Idiomarinaceae.</title>
        <authorList>
            <person name="Liu Y."/>
            <person name="Lai Q."/>
            <person name="Shao Z."/>
        </authorList>
    </citation>
    <scope>NUCLEOTIDE SEQUENCE [LARGE SCALE GENOMIC DNA]</scope>
    <source>
        <strain evidence="23">GBPy7</strain>
    </source>
</reference>
<comment type="similarity">
    <text evidence="3 19">In the N-terminal section; belongs to the NnrE/AIBP family.</text>
</comment>
<evidence type="ECO:0000256" key="2">
    <source>
        <dbReference type="ARBA" id="ARBA00000909"/>
    </source>
</evidence>
<evidence type="ECO:0000256" key="5">
    <source>
        <dbReference type="ARBA" id="ARBA00022723"/>
    </source>
</evidence>
<evidence type="ECO:0000259" key="21">
    <source>
        <dbReference type="PROSITE" id="PS51385"/>
    </source>
</evidence>
<evidence type="ECO:0000313" key="23">
    <source>
        <dbReference type="Proteomes" id="UP000288395"/>
    </source>
</evidence>
<evidence type="ECO:0000256" key="15">
    <source>
        <dbReference type="ARBA" id="ARBA00048238"/>
    </source>
</evidence>
<dbReference type="Pfam" id="PF01256">
    <property type="entry name" value="Carb_kinase"/>
    <property type="match status" value="1"/>
</dbReference>
<evidence type="ECO:0000256" key="18">
    <source>
        <dbReference type="HAMAP-Rule" id="MF_01966"/>
    </source>
</evidence>
<comment type="subunit">
    <text evidence="17">Homotetramer.</text>
</comment>
<gene>
    <name evidence="18" type="primary">nnrE</name>
    <name evidence="17" type="synonym">nnrD</name>
    <name evidence="22" type="ORF">CWE08_01840</name>
</gene>
<evidence type="ECO:0000256" key="7">
    <source>
        <dbReference type="ARBA" id="ARBA00022840"/>
    </source>
</evidence>
<dbReference type="InterPro" id="IPR030677">
    <property type="entry name" value="Nnr"/>
</dbReference>
<keyword evidence="9 18" id="KW-0630">Potassium</keyword>
<comment type="function">
    <text evidence="14 19">Bifunctional enzyme that catalyzes the epimerization of the S- and R-forms of NAD(P)HX and the dehydration of the S-form of NAD(P)HX at the expense of ADP, which is converted to AMP. This allows the repair of both epimers of NAD(P)HX, a damaged form of NAD(P)H that is a result of enzymatic or heat-dependent hydration.</text>
</comment>
<feature type="binding site" evidence="18">
    <location>
        <position position="169"/>
    </location>
    <ligand>
        <name>(6S)-NADPHX</name>
        <dbReference type="ChEBI" id="CHEBI:64076"/>
    </ligand>
</feature>
<keyword evidence="7 17" id="KW-0067">ATP-binding</keyword>
<evidence type="ECO:0000256" key="1">
    <source>
        <dbReference type="ARBA" id="ARBA00000013"/>
    </source>
</evidence>
<feature type="domain" description="YjeF N-terminal" evidence="21">
    <location>
        <begin position="26"/>
        <end position="226"/>
    </location>
</feature>
<comment type="function">
    <text evidence="17">Catalyzes the dehydration of the S-form of NAD(P)HX at the expense of ADP, which is converted to AMP. Together with NAD(P)HX epimerase, which catalyzes the epimerization of the S- and R-forms, the enzyme allows the repair of both epimers of NAD(P)HX, a damaged form of NAD(P)H that is a result of enzymatic or heat-dependent hydration.</text>
</comment>
<comment type="function">
    <text evidence="18">Catalyzes the epimerization of the S- and R-forms of NAD(P)HX, a damaged form of NAD(P)H that is a result of enzymatic or heat-dependent hydration. This is a prerequisite for the S-specific NAD(P)H-hydrate dehydratase to allow the repair of both epimers of NAD(P)HX.</text>
</comment>
<feature type="binding site" evidence="17">
    <location>
        <position position="388"/>
    </location>
    <ligand>
        <name>(6S)-NADPHX</name>
        <dbReference type="ChEBI" id="CHEBI:64076"/>
    </ligand>
</feature>
<sequence length="518" mass="54981">MQPKEVPVQTSLTSSIPQQLYSPEQVAEFEAEAAARAGADLWQLMQRAGAAAFECLQQQIKMDTQIAVLCGPGNNGGDGYVVAQMAHSKGYPVRVFAFGEPKSPEGRRALQNWLEVGGDIEPLTDWPEQEPDYVVDALLGTGLNTDVRGDIRECIEALNDSALPVLAIDVPSGLHANTGVVMGVAVRARHTVTMIGVKRGLTTAMAADYIGQLWFADLDIQREFRLLTEPAAWWLQEAQLQHDLAPRKKVCQKGDFGHVLIIGGGAGMAGAARLAATAALRSGAGKVTVICEPSEVFLIGQQPELMVRGLLADAPEAEELVERASVIAIGPGLGRSHWGRQWWQRFCQRSLEKPTPAVIDADALNLLALQLRDGEDLPLSEGHVFTPHPGEAARLLQCQIADIEQNRWLASNTLQELLTGTVVLKGAGSLISTSAATAVCTNGTPAMAVAGMGDVLTGIIAGLLAQAPALGLNTEAATRAAVLVHALAAEFAANGNTRGMLASDVIAEISRFVNPKNN</sequence>
<evidence type="ECO:0000256" key="10">
    <source>
        <dbReference type="ARBA" id="ARBA00023027"/>
    </source>
</evidence>
<keyword evidence="12 17" id="KW-0456">Lyase</keyword>
<feature type="binding site" evidence="17">
    <location>
        <begin position="425"/>
        <end position="429"/>
    </location>
    <ligand>
        <name>AMP</name>
        <dbReference type="ChEBI" id="CHEBI:456215"/>
    </ligand>
</feature>
<evidence type="ECO:0000256" key="14">
    <source>
        <dbReference type="ARBA" id="ARBA00025153"/>
    </source>
</evidence>
<evidence type="ECO:0000256" key="6">
    <source>
        <dbReference type="ARBA" id="ARBA00022741"/>
    </source>
</evidence>
<dbReference type="AlphaFoldDB" id="A0A432W2S7"/>
<feature type="binding site" evidence="17">
    <location>
        <position position="271"/>
    </location>
    <ligand>
        <name>(6S)-NADPHX</name>
        <dbReference type="ChEBI" id="CHEBI:64076"/>
    </ligand>
</feature>
<organism evidence="22 23">
    <name type="scientific">Aliidiomarina iranensis</name>
    <dbReference type="NCBI Taxonomy" id="1434071"/>
    <lineage>
        <taxon>Bacteria</taxon>
        <taxon>Pseudomonadati</taxon>
        <taxon>Pseudomonadota</taxon>
        <taxon>Gammaproteobacteria</taxon>
        <taxon>Alteromonadales</taxon>
        <taxon>Idiomarinaceae</taxon>
        <taxon>Aliidiomarina</taxon>
    </lineage>
</organism>
<evidence type="ECO:0000256" key="8">
    <source>
        <dbReference type="ARBA" id="ARBA00022857"/>
    </source>
</evidence>
<feature type="domain" description="YjeF C-terminal" evidence="20">
    <location>
        <begin position="236"/>
        <end position="516"/>
    </location>
</feature>
<dbReference type="GO" id="GO:0046496">
    <property type="term" value="P:nicotinamide nucleotide metabolic process"/>
    <property type="evidence" value="ECO:0007669"/>
    <property type="project" value="UniProtKB-UniRule"/>
</dbReference>
<feature type="binding site" evidence="18">
    <location>
        <position position="136"/>
    </location>
    <ligand>
        <name>K(+)</name>
        <dbReference type="ChEBI" id="CHEBI:29103"/>
    </ligand>
</feature>
<protein>
    <recommendedName>
        <fullName evidence="19">Bifunctional NAD(P)H-hydrate repair enzyme</fullName>
    </recommendedName>
    <alternativeName>
        <fullName evidence="19">Nicotinamide nucleotide repair protein</fullName>
    </alternativeName>
    <domain>
        <recommendedName>
            <fullName evidence="19">ADP-dependent (S)-NAD(P)H-hydrate dehydratase</fullName>
            <ecNumber evidence="19">4.2.1.136</ecNumber>
        </recommendedName>
        <alternativeName>
            <fullName evidence="19">ADP-dependent NAD(P)HX dehydratase</fullName>
        </alternativeName>
    </domain>
    <domain>
        <recommendedName>
            <fullName evidence="19">NAD(P)H-hydrate epimerase</fullName>
            <ecNumber evidence="19">5.1.99.6</ecNumber>
        </recommendedName>
    </domain>
</protein>
<evidence type="ECO:0000256" key="11">
    <source>
        <dbReference type="ARBA" id="ARBA00023235"/>
    </source>
</evidence>
<dbReference type="GO" id="GO:0005524">
    <property type="term" value="F:ATP binding"/>
    <property type="evidence" value="ECO:0007669"/>
    <property type="project" value="UniProtKB-UniRule"/>
</dbReference>
<dbReference type="GO" id="GO:0052856">
    <property type="term" value="F:NAD(P)HX epimerase activity"/>
    <property type="evidence" value="ECO:0007669"/>
    <property type="project" value="UniProtKB-UniRule"/>
</dbReference>
<evidence type="ECO:0000256" key="13">
    <source>
        <dbReference type="ARBA" id="ARBA00023268"/>
    </source>
</evidence>
<dbReference type="EC" id="4.2.1.136" evidence="19"/>
<comment type="similarity">
    <text evidence="17">Belongs to the NnrD/CARKD family.</text>
</comment>
<dbReference type="InterPro" id="IPR029056">
    <property type="entry name" value="Ribokinase-like"/>
</dbReference>
<evidence type="ECO:0000313" key="22">
    <source>
        <dbReference type="EMBL" id="RUO23416.1"/>
    </source>
</evidence>
<dbReference type="SUPFAM" id="SSF64153">
    <property type="entry name" value="YjeF N-terminal domain-like"/>
    <property type="match status" value="1"/>
</dbReference>
<feature type="binding site" evidence="17">
    <location>
        <position position="453"/>
    </location>
    <ligand>
        <name>AMP</name>
        <dbReference type="ChEBI" id="CHEBI:456215"/>
    </ligand>
</feature>
<dbReference type="EC" id="5.1.99.6" evidence="19"/>
<comment type="cofactor">
    <cofactor evidence="18 19">
        <name>K(+)</name>
        <dbReference type="ChEBI" id="CHEBI:29103"/>
    </cofactor>
    <text evidence="18 19">Binds 1 potassium ion per subunit.</text>
</comment>
<comment type="similarity">
    <text evidence="4 19">In the C-terminal section; belongs to the NnrD/CARKD family.</text>
</comment>
<name>A0A432W2S7_9GAMM</name>
<comment type="caution">
    <text evidence="18">Lacks conserved residue(s) required for the propagation of feature annotation.</text>
</comment>
<dbReference type="GO" id="GO:0110051">
    <property type="term" value="P:metabolite repair"/>
    <property type="evidence" value="ECO:0007669"/>
    <property type="project" value="TreeGrafter"/>
</dbReference>
<keyword evidence="5 18" id="KW-0479">Metal-binding</keyword>
<dbReference type="EMBL" id="PIPJ01000001">
    <property type="protein sequence ID" value="RUO23416.1"/>
    <property type="molecule type" value="Genomic_DNA"/>
</dbReference>
<dbReference type="HAMAP" id="MF_01965">
    <property type="entry name" value="NADHX_dehydratase"/>
    <property type="match status" value="1"/>
</dbReference>
<feature type="binding site" evidence="18">
    <location>
        <begin position="74"/>
        <end position="78"/>
    </location>
    <ligand>
        <name>(6S)-NADPHX</name>
        <dbReference type="ChEBI" id="CHEBI:64076"/>
    </ligand>
</feature>
<dbReference type="GO" id="GO:0046872">
    <property type="term" value="F:metal ion binding"/>
    <property type="evidence" value="ECO:0007669"/>
    <property type="project" value="UniProtKB-UniRule"/>
</dbReference>
<feature type="binding site" evidence="17">
    <location>
        <position position="454"/>
    </location>
    <ligand>
        <name>(6S)-NADPHX</name>
        <dbReference type="ChEBI" id="CHEBI:64076"/>
    </ligand>
</feature>
<dbReference type="Pfam" id="PF03853">
    <property type="entry name" value="YjeF_N"/>
    <property type="match status" value="1"/>
</dbReference>
<dbReference type="OrthoDB" id="9806925at2"/>
<comment type="cofactor">
    <cofactor evidence="17">
        <name>Mg(2+)</name>
        <dbReference type="ChEBI" id="CHEBI:18420"/>
    </cofactor>
</comment>
<proteinExistence type="inferred from homology"/>
<dbReference type="GO" id="GO:0052855">
    <property type="term" value="F:ADP-dependent NAD(P)H-hydrate dehydratase activity"/>
    <property type="evidence" value="ECO:0007669"/>
    <property type="project" value="UniProtKB-UniRule"/>
</dbReference>
<dbReference type="PIRSF" id="PIRSF017184">
    <property type="entry name" value="Nnr"/>
    <property type="match status" value="1"/>
</dbReference>
<evidence type="ECO:0000259" key="20">
    <source>
        <dbReference type="PROSITE" id="PS51383"/>
    </source>
</evidence>
<evidence type="ECO:0000256" key="19">
    <source>
        <dbReference type="PIRNR" id="PIRNR017184"/>
    </source>
</evidence>
<accession>A0A432W2S7</accession>
<comment type="similarity">
    <text evidence="18">Belongs to the NnrE/AIBP family.</text>
</comment>
<dbReference type="InterPro" id="IPR004443">
    <property type="entry name" value="YjeF_N_dom"/>
</dbReference>
<dbReference type="PANTHER" id="PTHR12592:SF0">
    <property type="entry name" value="ATP-DEPENDENT (S)-NAD(P)H-HYDRATE DEHYDRATASE"/>
    <property type="match status" value="1"/>
</dbReference>
<dbReference type="NCBIfam" id="TIGR00196">
    <property type="entry name" value="yjeF_cterm"/>
    <property type="match status" value="1"/>
</dbReference>
<dbReference type="NCBIfam" id="TIGR00197">
    <property type="entry name" value="yjeF_nterm"/>
    <property type="match status" value="1"/>
</dbReference>
<comment type="catalytic activity">
    <reaction evidence="15 17 19">
        <text>(6S)-NADHX + ADP = AMP + phosphate + NADH + H(+)</text>
        <dbReference type="Rhea" id="RHEA:32223"/>
        <dbReference type="ChEBI" id="CHEBI:15378"/>
        <dbReference type="ChEBI" id="CHEBI:43474"/>
        <dbReference type="ChEBI" id="CHEBI:57945"/>
        <dbReference type="ChEBI" id="CHEBI:64074"/>
        <dbReference type="ChEBI" id="CHEBI:456215"/>
        <dbReference type="ChEBI" id="CHEBI:456216"/>
        <dbReference type="EC" id="4.2.1.136"/>
    </reaction>
</comment>
<evidence type="ECO:0000256" key="17">
    <source>
        <dbReference type="HAMAP-Rule" id="MF_01965"/>
    </source>
</evidence>
<keyword evidence="8 17" id="KW-0521">NADP</keyword>
<dbReference type="SUPFAM" id="SSF53613">
    <property type="entry name" value="Ribokinase-like"/>
    <property type="match status" value="1"/>
</dbReference>
<dbReference type="PROSITE" id="PS51383">
    <property type="entry name" value="YJEF_C_3"/>
    <property type="match status" value="1"/>
</dbReference>
<dbReference type="PANTHER" id="PTHR12592">
    <property type="entry name" value="ATP-DEPENDENT (S)-NAD(P)H-HYDRATE DEHYDRATASE FAMILY MEMBER"/>
    <property type="match status" value="1"/>
</dbReference>
<dbReference type="HAMAP" id="MF_01966">
    <property type="entry name" value="NADHX_epimerase"/>
    <property type="match status" value="1"/>
</dbReference>
<dbReference type="Proteomes" id="UP000288395">
    <property type="component" value="Unassembled WGS sequence"/>
</dbReference>
<feature type="binding site" evidence="17">
    <location>
        <position position="332"/>
    </location>
    <ligand>
        <name>(6S)-NADPHX</name>
        <dbReference type="ChEBI" id="CHEBI:64076"/>
    </ligand>
</feature>
<evidence type="ECO:0000256" key="12">
    <source>
        <dbReference type="ARBA" id="ARBA00023239"/>
    </source>
</evidence>
<feature type="binding site" evidence="18">
    <location>
        <begin position="140"/>
        <end position="146"/>
    </location>
    <ligand>
        <name>(6S)-NADPHX</name>
        <dbReference type="ChEBI" id="CHEBI:64076"/>
    </ligand>
</feature>
<dbReference type="CDD" id="cd01171">
    <property type="entry name" value="YXKO-related"/>
    <property type="match status" value="1"/>
</dbReference>
<keyword evidence="13" id="KW-0511">Multifunctional enzyme</keyword>
<dbReference type="InterPro" id="IPR017953">
    <property type="entry name" value="Carbohydrate_kinase_pred_CS"/>
</dbReference>
<dbReference type="InterPro" id="IPR036652">
    <property type="entry name" value="YjeF_N_dom_sf"/>
</dbReference>
<comment type="caution">
    <text evidence="22">The sequence shown here is derived from an EMBL/GenBank/DDBJ whole genome shotgun (WGS) entry which is preliminary data.</text>
</comment>
<comment type="catalytic activity">
    <reaction evidence="1 18 19">
        <text>(6R)-NADHX = (6S)-NADHX</text>
        <dbReference type="Rhea" id="RHEA:32215"/>
        <dbReference type="ChEBI" id="CHEBI:64074"/>
        <dbReference type="ChEBI" id="CHEBI:64075"/>
        <dbReference type="EC" id="5.1.99.6"/>
    </reaction>
</comment>
<keyword evidence="11 18" id="KW-0413">Isomerase</keyword>